<comment type="similarity">
    <text evidence="1">Belongs to the APC5 family.</text>
</comment>
<accession>A0A8J4QAC8</accession>
<proteinExistence type="inferred from homology"/>
<dbReference type="AlphaFoldDB" id="A0A8J4QAC8"/>
<evidence type="ECO:0000256" key="4">
    <source>
        <dbReference type="ARBA" id="ARBA00022776"/>
    </source>
</evidence>
<dbReference type="InterPro" id="IPR026000">
    <property type="entry name" value="Apc5_dom"/>
</dbReference>
<evidence type="ECO:0000256" key="5">
    <source>
        <dbReference type="ARBA" id="ARBA00022786"/>
    </source>
</evidence>
<evidence type="ECO:0000256" key="7">
    <source>
        <dbReference type="SAM" id="MobiDB-lite"/>
    </source>
</evidence>
<keyword evidence="4" id="KW-0498">Mitosis</keyword>
<dbReference type="EMBL" id="AJWJ01000015">
    <property type="protein sequence ID" value="KAF2077951.1"/>
    <property type="molecule type" value="Genomic_DNA"/>
</dbReference>
<dbReference type="PANTHER" id="PTHR12830:SF9">
    <property type="entry name" value="ANAPHASE-PROMOTING COMPLEX SUBUNIT 5"/>
    <property type="match status" value="1"/>
</dbReference>
<dbReference type="GO" id="GO:0005680">
    <property type="term" value="C:anaphase-promoting complex"/>
    <property type="evidence" value="ECO:0007669"/>
    <property type="project" value="InterPro"/>
</dbReference>
<evidence type="ECO:0000259" key="8">
    <source>
        <dbReference type="Pfam" id="PF12862"/>
    </source>
</evidence>
<evidence type="ECO:0000256" key="2">
    <source>
        <dbReference type="ARBA" id="ARBA00016066"/>
    </source>
</evidence>
<dbReference type="Pfam" id="PF12862">
    <property type="entry name" value="ANAPC5"/>
    <property type="match status" value="1"/>
</dbReference>
<gene>
    <name evidence="9" type="ORF">CYY_000751</name>
</gene>
<dbReference type="PANTHER" id="PTHR12830">
    <property type="entry name" value="ANAPHASE-PROMOTING COMPLEX SUBUNIT 5"/>
    <property type="match status" value="1"/>
</dbReference>
<keyword evidence="5" id="KW-0833">Ubl conjugation pathway</keyword>
<dbReference type="Proteomes" id="UP000695562">
    <property type="component" value="Unassembled WGS sequence"/>
</dbReference>
<protein>
    <recommendedName>
        <fullName evidence="2">Anaphase-promoting complex subunit 5</fullName>
    </recommendedName>
</protein>
<dbReference type="OrthoDB" id="2504561at2759"/>
<sequence>MDKYRITPHKITLCILTEYYLNGRIHYHQKQSLSHLLINNIKKIDDNIDEISLSTFINTELQNILSSHFLNNEFLEMLSFESVDDLFSFITSLKDLFHSSSSNENNGNNTQQQQQQQHLLDPRSILGMFVKKIILNFSQILFPGLGKLYDQMAFYVNQFYRDTGRLRDEYDDDEDEEYEEDEEEEEEEEEQEEIVPNKVGFLSPLDEERFVYEQVIRLESRVNKEHPERIGQEIKNLKKLLPNVNRVHYIAFLNHLAHHDYEYSLEELHRYFDYSNSHSLNNDKTNAMLPYAVLNLAQLDYHYGHYENSFLALCEAIRIAQERSDHSCLAIAENWLGKFLQPSIVKSMQLSSGGSRNDNGFLVSQNHSEILTKSITRAHNVEMPDLLALNLNNLSSQRIFNSNNNNNNNNSSNNTIWTDIFQPLQDSSLLVTSQINSNMVNSISTTAWELLGNVDLSSYFTELVLKSSFNSNNELSLQNPISLGTSIGGKQSQASTLSDVTSLCRMALLKAKKDDFKGAISTLLTCHNIFKYHRLVNTTVSFTTLLVLYDCCSMEIINSSNWLIDLVLSSNNNNNNNNNRSKDYLLEIIIEQMVSLTDKFQPDDDGQGCGWLFIINVYEKISRYYIFEKQCFEKAYRFTTKAIQIAKTYGYHYYIAHFHSLLAKVFQQVSPPYSFVGLSNTLSSVSLSQQYNNHWLISESNLDLIQIHLDANQFDKASLLIQDTETFVLNNFKHCCTFYLLKSKLLIKSNSNNSKEIIKYLDQAEMYASKLEITLTNLYYKEIFYLKSCLYNSINDTEKRNEYALKFKLIINT</sequence>
<name>A0A8J4QAC8_9MYCE</name>
<feature type="domain" description="Anaphase-promoting complex subunit 5" evidence="8">
    <location>
        <begin position="248"/>
        <end position="341"/>
    </location>
</feature>
<dbReference type="GO" id="GO:0045842">
    <property type="term" value="P:positive regulation of mitotic metaphase/anaphase transition"/>
    <property type="evidence" value="ECO:0007669"/>
    <property type="project" value="TreeGrafter"/>
</dbReference>
<evidence type="ECO:0000313" key="10">
    <source>
        <dbReference type="Proteomes" id="UP000695562"/>
    </source>
</evidence>
<evidence type="ECO:0000256" key="1">
    <source>
        <dbReference type="ARBA" id="ARBA00007450"/>
    </source>
</evidence>
<keyword evidence="6" id="KW-0131">Cell cycle</keyword>
<dbReference type="GO" id="GO:0051301">
    <property type="term" value="P:cell division"/>
    <property type="evidence" value="ECO:0007669"/>
    <property type="project" value="UniProtKB-KW"/>
</dbReference>
<feature type="compositionally biased region" description="Acidic residues" evidence="7">
    <location>
        <begin position="169"/>
        <end position="193"/>
    </location>
</feature>
<keyword evidence="10" id="KW-1185">Reference proteome</keyword>
<comment type="caution">
    <text evidence="9">The sequence shown here is derived from an EMBL/GenBank/DDBJ whole genome shotgun (WGS) entry which is preliminary data.</text>
</comment>
<keyword evidence="3" id="KW-0132">Cell division</keyword>
<feature type="region of interest" description="Disordered" evidence="7">
    <location>
        <begin position="166"/>
        <end position="193"/>
    </location>
</feature>
<dbReference type="InterPro" id="IPR037679">
    <property type="entry name" value="Apc5"/>
</dbReference>
<dbReference type="GO" id="GO:0031145">
    <property type="term" value="P:anaphase-promoting complex-dependent catabolic process"/>
    <property type="evidence" value="ECO:0007669"/>
    <property type="project" value="TreeGrafter"/>
</dbReference>
<evidence type="ECO:0000313" key="9">
    <source>
        <dbReference type="EMBL" id="KAF2077951.1"/>
    </source>
</evidence>
<reference evidence="9" key="1">
    <citation type="submission" date="2020-01" db="EMBL/GenBank/DDBJ databases">
        <title>Development of genomics and gene disruption for Polysphondylium violaceum indicates a role for the polyketide synthase stlB in stalk morphogenesis.</title>
        <authorList>
            <person name="Narita B."/>
            <person name="Kawabe Y."/>
            <person name="Kin K."/>
            <person name="Saito T."/>
            <person name="Gibbs R."/>
            <person name="Kuspa A."/>
            <person name="Muzny D."/>
            <person name="Queller D."/>
            <person name="Richards S."/>
            <person name="Strassman J."/>
            <person name="Sucgang R."/>
            <person name="Worley K."/>
            <person name="Schaap P."/>
        </authorList>
    </citation>
    <scope>NUCLEOTIDE SEQUENCE</scope>
    <source>
        <strain evidence="9">QSvi11</strain>
    </source>
</reference>
<evidence type="ECO:0000256" key="6">
    <source>
        <dbReference type="ARBA" id="ARBA00023306"/>
    </source>
</evidence>
<organism evidence="9 10">
    <name type="scientific">Polysphondylium violaceum</name>
    <dbReference type="NCBI Taxonomy" id="133409"/>
    <lineage>
        <taxon>Eukaryota</taxon>
        <taxon>Amoebozoa</taxon>
        <taxon>Evosea</taxon>
        <taxon>Eumycetozoa</taxon>
        <taxon>Dictyostelia</taxon>
        <taxon>Dictyosteliales</taxon>
        <taxon>Dictyosteliaceae</taxon>
        <taxon>Polysphondylium</taxon>
    </lineage>
</organism>
<evidence type="ECO:0000256" key="3">
    <source>
        <dbReference type="ARBA" id="ARBA00022618"/>
    </source>
</evidence>
<dbReference type="GO" id="GO:0070979">
    <property type="term" value="P:protein K11-linked ubiquitination"/>
    <property type="evidence" value="ECO:0007669"/>
    <property type="project" value="TreeGrafter"/>
</dbReference>